<organism evidence="1">
    <name type="scientific">marine metagenome</name>
    <dbReference type="NCBI Taxonomy" id="408172"/>
    <lineage>
        <taxon>unclassified sequences</taxon>
        <taxon>metagenomes</taxon>
        <taxon>ecological metagenomes</taxon>
    </lineage>
</organism>
<dbReference type="AlphaFoldDB" id="A0A383F2F6"/>
<gene>
    <name evidence="1" type="ORF">METZ01_LOCUS515574</name>
</gene>
<dbReference type="EMBL" id="UINC01230546">
    <property type="protein sequence ID" value="SVE62720.1"/>
    <property type="molecule type" value="Genomic_DNA"/>
</dbReference>
<proteinExistence type="predicted"/>
<evidence type="ECO:0000313" key="1">
    <source>
        <dbReference type="EMBL" id="SVE62720.1"/>
    </source>
</evidence>
<protein>
    <submittedName>
        <fullName evidence="1">Uncharacterized protein</fullName>
    </submittedName>
</protein>
<reference evidence="1" key="1">
    <citation type="submission" date="2018-05" db="EMBL/GenBank/DDBJ databases">
        <authorList>
            <person name="Lanie J.A."/>
            <person name="Ng W.-L."/>
            <person name="Kazmierczak K.M."/>
            <person name="Andrzejewski T.M."/>
            <person name="Davidsen T.M."/>
            <person name="Wayne K.J."/>
            <person name="Tettelin H."/>
            <person name="Glass J.I."/>
            <person name="Rusch D."/>
            <person name="Podicherti R."/>
            <person name="Tsui H.-C.T."/>
            <person name="Winkler M.E."/>
        </authorList>
    </citation>
    <scope>NUCLEOTIDE SEQUENCE</scope>
</reference>
<name>A0A383F2F6_9ZZZZ</name>
<sequence length="56" mass="6338">MPIVVETLFSLGLTISEAHAWSCQVIAWQVDDMITCGNYDRHRTLCRCIRGAKVTK</sequence>
<accession>A0A383F2F6</accession>